<protein>
    <submittedName>
        <fullName evidence="1">Transposase (ISmav2)</fullName>
    </submittedName>
</protein>
<accession>W6RBT1</accession>
<dbReference type="Pfam" id="PF13384">
    <property type="entry name" value="HTH_23"/>
    <property type="match status" value="1"/>
</dbReference>
<reference evidence="1" key="1">
    <citation type="submission" date="2013-11" db="EMBL/GenBank/DDBJ databases">
        <title>Draft genome sequence of the broad-host-range Rhizobium sp. LPU83 strain, a member of the low-genetic diversity Oregon-like Rhizobium sp. group.</title>
        <authorList>
            <person name="Wibberg D."/>
            <person name="Puehler A."/>
            <person name="Schlueter A."/>
        </authorList>
    </citation>
    <scope>NUCLEOTIDE SEQUENCE [LARGE SCALE GENOMIC DNA]</scope>
    <source>
        <strain evidence="1">LPU83</strain>
    </source>
</reference>
<dbReference type="HOGENOM" id="CLU_213930_0_0_5"/>
<dbReference type="KEGG" id="rhl:LPU83_3082"/>
<organism evidence="1 2">
    <name type="scientific">Rhizobium favelukesii</name>
    <dbReference type="NCBI Taxonomy" id="348824"/>
    <lineage>
        <taxon>Bacteria</taxon>
        <taxon>Pseudomonadati</taxon>
        <taxon>Pseudomonadota</taxon>
        <taxon>Alphaproteobacteria</taxon>
        <taxon>Hyphomicrobiales</taxon>
        <taxon>Rhizobiaceae</taxon>
        <taxon>Rhizobium/Agrobacterium group</taxon>
        <taxon>Rhizobium</taxon>
    </lineage>
</organism>
<proteinExistence type="predicted"/>
<evidence type="ECO:0000313" key="1">
    <source>
        <dbReference type="EMBL" id="CDM58732.1"/>
    </source>
</evidence>
<name>W6RBT1_9HYPH</name>
<dbReference type="AlphaFoldDB" id="W6RBT1"/>
<dbReference type="PATRIC" id="fig|348824.6.peg.3322"/>
<dbReference type="eggNOG" id="COG2801">
    <property type="taxonomic scope" value="Bacteria"/>
</dbReference>
<dbReference type="EMBL" id="HG916852">
    <property type="protein sequence ID" value="CDM58732.1"/>
    <property type="molecule type" value="Genomic_DNA"/>
</dbReference>
<dbReference type="SUPFAM" id="SSF46689">
    <property type="entry name" value="Homeodomain-like"/>
    <property type="match status" value="1"/>
</dbReference>
<sequence>MPWQKCNRMDERLKFVARVLDGEKIAALCREFCISRKTGHKIITAITTAVWKD</sequence>
<gene>
    <name evidence="1" type="ORF">LPU83_3082</name>
</gene>
<dbReference type="Proteomes" id="UP000019443">
    <property type="component" value="Chromosome"/>
</dbReference>
<keyword evidence="2" id="KW-1185">Reference proteome</keyword>
<dbReference type="InterPro" id="IPR009057">
    <property type="entry name" value="Homeodomain-like_sf"/>
</dbReference>
<evidence type="ECO:0000313" key="2">
    <source>
        <dbReference type="Proteomes" id="UP000019443"/>
    </source>
</evidence>